<protein>
    <submittedName>
        <fullName evidence="1">Epoxide hydrolase, soluble (SEH)</fullName>
    </submittedName>
</protein>
<accession>A0ACC2T978</accession>
<gene>
    <name evidence="1" type="primary">SEH1_1</name>
    <name evidence="1" type="ORF">DSO57_1000790</name>
</gene>
<reference evidence="1" key="1">
    <citation type="submission" date="2022-04" db="EMBL/GenBank/DDBJ databases">
        <title>Genome of the entomopathogenic fungus Entomophthora muscae.</title>
        <authorList>
            <person name="Elya C."/>
            <person name="Lovett B.R."/>
            <person name="Lee E."/>
            <person name="Macias A.M."/>
            <person name="Hajek A.E."/>
            <person name="De Bivort B.L."/>
            <person name="Kasson M.T."/>
            <person name="De Fine Licht H.H."/>
            <person name="Stajich J.E."/>
        </authorList>
    </citation>
    <scope>NUCLEOTIDE SEQUENCE</scope>
    <source>
        <strain evidence="1">Berkeley</strain>
    </source>
</reference>
<dbReference type="Proteomes" id="UP001165960">
    <property type="component" value="Unassembled WGS sequence"/>
</dbReference>
<dbReference type="EMBL" id="QTSX02003552">
    <property type="protein sequence ID" value="KAJ9071116.1"/>
    <property type="molecule type" value="Genomic_DNA"/>
</dbReference>
<keyword evidence="2" id="KW-1185">Reference proteome</keyword>
<comment type="caution">
    <text evidence="1">The sequence shown here is derived from an EMBL/GenBank/DDBJ whole genome shotgun (WGS) entry which is preliminary data.</text>
</comment>
<evidence type="ECO:0000313" key="2">
    <source>
        <dbReference type="Proteomes" id="UP001165960"/>
    </source>
</evidence>
<evidence type="ECO:0000313" key="1">
    <source>
        <dbReference type="EMBL" id="KAJ9071116.1"/>
    </source>
</evidence>
<sequence length="409" mass="45042">MKQIARLDTNHDDLVHGLAYDYYGKRLVSCSSDQKLKVWDYRDSKGAWELNESWKAHEASILKTCWTHPEFGQVIASCSFDRTVRIWEESSSFADHHGSGSGISSRRWVERARLVEARGAVLDIAFAPHHLGLKLATISSDGCLRIYEAMDVVNMSQWTLMDEVIVGAVGICESGGVRDPIQEGYCLAWCQSRFGPPQLAIGCGPDNTVKILRSDPNSPSHWSFKETLPGHEGVIHAVSWAPNPGRTHELIATACKDRRIRIFKLSDHPPHADPVVGSVAGGSIYFGSPFGENPPVIDSQLSTNDTSPQIASSSISEQPFLYHVSLVATLPDHRAEVWQVDFNILGTILASSGDDGKVRLFKAISKDNWKCMSVISSETSRTSNISNNLFMPSSHLGVHGQNVANEFTD</sequence>
<proteinExistence type="predicted"/>
<organism evidence="1 2">
    <name type="scientific">Entomophthora muscae</name>
    <dbReference type="NCBI Taxonomy" id="34485"/>
    <lineage>
        <taxon>Eukaryota</taxon>
        <taxon>Fungi</taxon>
        <taxon>Fungi incertae sedis</taxon>
        <taxon>Zoopagomycota</taxon>
        <taxon>Entomophthoromycotina</taxon>
        <taxon>Entomophthoromycetes</taxon>
        <taxon>Entomophthorales</taxon>
        <taxon>Entomophthoraceae</taxon>
        <taxon>Entomophthora</taxon>
    </lineage>
</organism>
<keyword evidence="1" id="KW-0378">Hydrolase</keyword>
<name>A0ACC2T978_9FUNG</name>